<feature type="binding site" evidence="17">
    <location>
        <position position="412"/>
    </location>
    <ligand>
        <name>AMP</name>
        <dbReference type="ChEBI" id="CHEBI:456215"/>
    </ligand>
</feature>
<evidence type="ECO:0000256" key="16">
    <source>
        <dbReference type="ARBA" id="ARBA00049209"/>
    </source>
</evidence>
<dbReference type="InterPro" id="IPR029056">
    <property type="entry name" value="Ribokinase-like"/>
</dbReference>
<dbReference type="Proteomes" id="UP000315949">
    <property type="component" value="Unassembled WGS sequence"/>
</dbReference>
<evidence type="ECO:0000259" key="19">
    <source>
        <dbReference type="PROSITE" id="PS51383"/>
    </source>
</evidence>
<keyword evidence="7 17" id="KW-0067">ATP-binding</keyword>
<dbReference type="SUPFAM" id="SSF53613">
    <property type="entry name" value="Ribokinase-like"/>
    <property type="match status" value="1"/>
</dbReference>
<evidence type="ECO:0000256" key="10">
    <source>
        <dbReference type="ARBA" id="ARBA00023027"/>
    </source>
</evidence>
<dbReference type="Gene3D" id="3.40.1190.20">
    <property type="match status" value="1"/>
</dbReference>
<dbReference type="InterPro" id="IPR036652">
    <property type="entry name" value="YjeF_N_dom_sf"/>
</dbReference>
<evidence type="ECO:0000256" key="2">
    <source>
        <dbReference type="ARBA" id="ARBA00000909"/>
    </source>
</evidence>
<evidence type="ECO:0000313" key="22">
    <source>
        <dbReference type="Proteomes" id="UP000315949"/>
    </source>
</evidence>
<organism evidence="21 22">
    <name type="scientific">Luteimonas wenzhouensis</name>
    <dbReference type="NCBI Taxonomy" id="2599615"/>
    <lineage>
        <taxon>Bacteria</taxon>
        <taxon>Pseudomonadati</taxon>
        <taxon>Pseudomonadota</taxon>
        <taxon>Gammaproteobacteria</taxon>
        <taxon>Lysobacterales</taxon>
        <taxon>Lysobacteraceae</taxon>
        <taxon>Luteimonas</taxon>
    </lineage>
</organism>
<accession>A0A5C5U3A9</accession>
<sequence>MAGRTGDGFELMARAGQAAWRELLARWQGVQRIVVVCGPGNNGGDGYELCRHAHESGRDARVLRIDAHAPRSELARRAFEAYREAGGRVAGLARGFGGAQVVVDALFGIGLSRAPDEASAAVIEAINASGLPVFSLDVPSGLDADRGSAPGAVVRASHTLQLLGPHPGLHTGQALACTGTLALATLGADAALAQVPVAAWRLAAGDLRGWIPRRSRIAHKGDSGHVLCVGGDLGQGGAVLLAAEAALRCGAGLVSVATRSTHVPALLARRPEAMTRGVDGAAALAPLLARADVVAVGPGLGQGPWGRALYAQALASERPLVLDADALNLLAGDPRELPADAILTPHPGEAARLLAVDTAQVQGDRYAAAARLVERFGCVVVLKGAGTVVAAPGQAPRVVAAGNPGMAVGGMGDLLTGCIAALRARGMPAFESACLGALLHAVAGDHAARDGEAGLLPTDLLPWLRTLANDGPRA</sequence>
<comment type="catalytic activity">
    <reaction evidence="2 18">
        <text>(6R)-NADPHX = (6S)-NADPHX</text>
        <dbReference type="Rhea" id="RHEA:32227"/>
        <dbReference type="ChEBI" id="CHEBI:64076"/>
        <dbReference type="ChEBI" id="CHEBI:64077"/>
        <dbReference type="EC" id="5.1.99.6"/>
    </reaction>
</comment>
<feature type="binding site" evidence="17">
    <location>
        <position position="413"/>
    </location>
    <ligand>
        <name>(6S)-NADPHX</name>
        <dbReference type="ChEBI" id="CHEBI:64076"/>
    </ligand>
</feature>
<dbReference type="PANTHER" id="PTHR12592:SF0">
    <property type="entry name" value="ATP-DEPENDENT (S)-NAD(P)H-HYDRATE DEHYDRATASE"/>
    <property type="match status" value="1"/>
</dbReference>
<dbReference type="GO" id="GO:0005524">
    <property type="term" value="F:ATP binding"/>
    <property type="evidence" value="ECO:0007669"/>
    <property type="project" value="UniProtKB-UniRule"/>
</dbReference>
<dbReference type="CDD" id="cd01171">
    <property type="entry name" value="YXKO-related"/>
    <property type="match status" value="1"/>
</dbReference>
<dbReference type="AlphaFoldDB" id="A0A5C5U3A9"/>
<evidence type="ECO:0000256" key="8">
    <source>
        <dbReference type="ARBA" id="ARBA00022857"/>
    </source>
</evidence>
<comment type="catalytic activity">
    <reaction evidence="15 17 18">
        <text>(6S)-NADHX + ADP = AMP + phosphate + NADH + H(+)</text>
        <dbReference type="Rhea" id="RHEA:32223"/>
        <dbReference type="ChEBI" id="CHEBI:15378"/>
        <dbReference type="ChEBI" id="CHEBI:43474"/>
        <dbReference type="ChEBI" id="CHEBI:57945"/>
        <dbReference type="ChEBI" id="CHEBI:64074"/>
        <dbReference type="ChEBI" id="CHEBI:456215"/>
        <dbReference type="ChEBI" id="CHEBI:456216"/>
        <dbReference type="EC" id="4.2.1.136"/>
    </reaction>
</comment>
<keyword evidence="6 17" id="KW-0547">Nucleotide-binding</keyword>
<dbReference type="GO" id="GO:0110051">
    <property type="term" value="P:metabolite repair"/>
    <property type="evidence" value="ECO:0007669"/>
    <property type="project" value="TreeGrafter"/>
</dbReference>
<evidence type="ECO:0000313" key="21">
    <source>
        <dbReference type="EMBL" id="TWT20931.1"/>
    </source>
</evidence>
<comment type="similarity">
    <text evidence="3 18">In the N-terminal section; belongs to the NnrE/AIBP family.</text>
</comment>
<protein>
    <recommendedName>
        <fullName evidence="17">ADP-dependent (S)-NAD(P)H-hydrate dehydratase</fullName>
        <ecNumber evidence="17">4.2.1.136</ecNumber>
    </recommendedName>
    <alternativeName>
        <fullName evidence="17">ADP-dependent NAD(P)HX dehydratase</fullName>
    </alternativeName>
</protein>
<keyword evidence="11 18" id="KW-0413">Isomerase</keyword>
<dbReference type="InterPro" id="IPR004443">
    <property type="entry name" value="YjeF_N_dom"/>
</dbReference>
<evidence type="ECO:0000256" key="4">
    <source>
        <dbReference type="ARBA" id="ARBA00009524"/>
    </source>
</evidence>
<dbReference type="NCBIfam" id="TIGR00196">
    <property type="entry name" value="yjeF_cterm"/>
    <property type="match status" value="1"/>
</dbReference>
<evidence type="ECO:0000256" key="17">
    <source>
        <dbReference type="HAMAP-Rule" id="MF_01965"/>
    </source>
</evidence>
<comment type="function">
    <text evidence="17">Catalyzes the dehydration of the S-form of NAD(P)HX at the expense of ADP, which is converted to AMP. Together with NAD(P)HX epimerase, which catalyzes the epimerization of the S- and R-forms, the enzyme allows the repair of both epimers of NAD(P)HX, a damaged form of NAD(P)H that is a result of enzymatic or heat-dependent hydration.</text>
</comment>
<feature type="binding site" evidence="17">
    <location>
        <position position="238"/>
    </location>
    <ligand>
        <name>(6S)-NADPHX</name>
        <dbReference type="ChEBI" id="CHEBI:64076"/>
    </ligand>
</feature>
<comment type="cofactor">
    <cofactor evidence="18">
        <name>K(+)</name>
        <dbReference type="ChEBI" id="CHEBI:29103"/>
    </cofactor>
    <text evidence="18">Binds 1 potassium ion per subunit.</text>
</comment>
<dbReference type="NCBIfam" id="TIGR00197">
    <property type="entry name" value="yjeF_nterm"/>
    <property type="match status" value="1"/>
</dbReference>
<dbReference type="HAMAP" id="MF_01965">
    <property type="entry name" value="NADHX_dehydratase"/>
    <property type="match status" value="1"/>
</dbReference>
<comment type="caution">
    <text evidence="21">The sequence shown here is derived from an EMBL/GenBank/DDBJ whole genome shotgun (WGS) entry which is preliminary data.</text>
</comment>
<feature type="domain" description="YjeF C-terminal" evidence="19">
    <location>
        <begin position="203"/>
        <end position="471"/>
    </location>
</feature>
<dbReference type="EMBL" id="VOHE01000002">
    <property type="protein sequence ID" value="TWT20931.1"/>
    <property type="molecule type" value="Genomic_DNA"/>
</dbReference>
<comment type="catalytic activity">
    <reaction evidence="16 17 18">
        <text>(6S)-NADPHX + ADP = AMP + phosphate + NADPH + H(+)</text>
        <dbReference type="Rhea" id="RHEA:32235"/>
        <dbReference type="ChEBI" id="CHEBI:15378"/>
        <dbReference type="ChEBI" id="CHEBI:43474"/>
        <dbReference type="ChEBI" id="CHEBI:57783"/>
        <dbReference type="ChEBI" id="CHEBI:64076"/>
        <dbReference type="ChEBI" id="CHEBI:456215"/>
        <dbReference type="ChEBI" id="CHEBI:456216"/>
        <dbReference type="EC" id="4.2.1.136"/>
    </reaction>
</comment>
<feature type="binding site" evidence="17">
    <location>
        <position position="346"/>
    </location>
    <ligand>
        <name>(6S)-NADPHX</name>
        <dbReference type="ChEBI" id="CHEBI:64076"/>
    </ligand>
</feature>
<evidence type="ECO:0000256" key="15">
    <source>
        <dbReference type="ARBA" id="ARBA00048238"/>
    </source>
</evidence>
<gene>
    <name evidence="17" type="primary">nnrD</name>
    <name evidence="21" type="ORF">FQY79_03890</name>
</gene>
<evidence type="ECO:0000256" key="1">
    <source>
        <dbReference type="ARBA" id="ARBA00000013"/>
    </source>
</evidence>
<feature type="domain" description="YjeF N-terminal" evidence="20">
    <location>
        <begin position="1"/>
        <end position="194"/>
    </location>
</feature>
<comment type="subunit">
    <text evidence="17">Homotetramer.</text>
</comment>
<feature type="binding site" evidence="17">
    <location>
        <begin position="383"/>
        <end position="387"/>
    </location>
    <ligand>
        <name>AMP</name>
        <dbReference type="ChEBI" id="CHEBI:456215"/>
    </ligand>
</feature>
<dbReference type="PROSITE" id="PS51385">
    <property type="entry name" value="YJEF_N"/>
    <property type="match status" value="1"/>
</dbReference>
<comment type="catalytic activity">
    <reaction evidence="1 18">
        <text>(6R)-NADHX = (6S)-NADHX</text>
        <dbReference type="Rhea" id="RHEA:32215"/>
        <dbReference type="ChEBI" id="CHEBI:64074"/>
        <dbReference type="ChEBI" id="CHEBI:64075"/>
        <dbReference type="EC" id="5.1.99.6"/>
    </reaction>
</comment>
<reference evidence="21 22" key="1">
    <citation type="submission" date="2019-07" db="EMBL/GenBank/DDBJ databases">
        <title>Luteimonas sp. YD-1 nov., isolated from acidic soil.</title>
        <authorList>
            <person name="Zhou J."/>
        </authorList>
    </citation>
    <scope>NUCLEOTIDE SEQUENCE [LARGE SCALE GENOMIC DNA]</scope>
    <source>
        <strain evidence="21 22">YD-1</strain>
    </source>
</reference>
<evidence type="ECO:0000256" key="5">
    <source>
        <dbReference type="ARBA" id="ARBA00022723"/>
    </source>
</evidence>
<dbReference type="GO" id="GO:0052856">
    <property type="term" value="F:NAD(P)HX epimerase activity"/>
    <property type="evidence" value="ECO:0007669"/>
    <property type="project" value="UniProtKB-EC"/>
</dbReference>
<dbReference type="PROSITE" id="PS51383">
    <property type="entry name" value="YJEF_C_3"/>
    <property type="match status" value="1"/>
</dbReference>
<evidence type="ECO:0000256" key="13">
    <source>
        <dbReference type="ARBA" id="ARBA00023268"/>
    </source>
</evidence>
<evidence type="ECO:0000256" key="6">
    <source>
        <dbReference type="ARBA" id="ARBA00022741"/>
    </source>
</evidence>
<comment type="function">
    <text evidence="14 18">Bifunctional enzyme that catalyzes the epimerization of the S- and R-forms of NAD(P)HX and the dehydration of the S-form of NAD(P)HX at the expense of ADP, which is converted to AMP. This allows the repair of both epimers of NAD(P)HX, a damaged form of NAD(P)H that is a result of enzymatic or heat-dependent hydration.</text>
</comment>
<evidence type="ECO:0000259" key="20">
    <source>
        <dbReference type="PROSITE" id="PS51385"/>
    </source>
</evidence>
<dbReference type="InterPro" id="IPR030677">
    <property type="entry name" value="Nnr"/>
</dbReference>
<keyword evidence="10 17" id="KW-0520">NAD</keyword>
<keyword evidence="13" id="KW-0511">Multifunctional enzyme</keyword>
<evidence type="ECO:0000256" key="18">
    <source>
        <dbReference type="PIRNR" id="PIRNR017184"/>
    </source>
</evidence>
<dbReference type="GO" id="GO:0046872">
    <property type="term" value="F:metal ion binding"/>
    <property type="evidence" value="ECO:0007669"/>
    <property type="project" value="UniProtKB-UniRule"/>
</dbReference>
<dbReference type="Pfam" id="PF03853">
    <property type="entry name" value="YjeF_N"/>
    <property type="match status" value="1"/>
</dbReference>
<dbReference type="PANTHER" id="PTHR12592">
    <property type="entry name" value="ATP-DEPENDENT (S)-NAD(P)H-HYDRATE DEHYDRATASE FAMILY MEMBER"/>
    <property type="match status" value="1"/>
</dbReference>
<dbReference type="Gene3D" id="3.40.50.10260">
    <property type="entry name" value="YjeF N-terminal domain"/>
    <property type="match status" value="1"/>
</dbReference>
<dbReference type="GO" id="GO:0052855">
    <property type="term" value="F:ADP-dependent NAD(P)H-hydrate dehydratase activity"/>
    <property type="evidence" value="ECO:0007669"/>
    <property type="project" value="UniProtKB-UniRule"/>
</dbReference>
<dbReference type="EC" id="4.2.1.136" evidence="17"/>
<keyword evidence="9 18" id="KW-0630">Potassium</keyword>
<comment type="cofactor">
    <cofactor evidence="17">
        <name>Mg(2+)</name>
        <dbReference type="ChEBI" id="CHEBI:18420"/>
    </cofactor>
</comment>
<dbReference type="PIRSF" id="PIRSF017184">
    <property type="entry name" value="Nnr"/>
    <property type="match status" value="1"/>
</dbReference>
<keyword evidence="8 17" id="KW-0521">NADP</keyword>
<evidence type="ECO:0000256" key="9">
    <source>
        <dbReference type="ARBA" id="ARBA00022958"/>
    </source>
</evidence>
<keyword evidence="5 18" id="KW-0479">Metal-binding</keyword>
<keyword evidence="12 17" id="KW-0456">Lyase</keyword>
<name>A0A5C5U3A9_9GAMM</name>
<proteinExistence type="inferred from homology"/>
<evidence type="ECO:0000256" key="14">
    <source>
        <dbReference type="ARBA" id="ARBA00025153"/>
    </source>
</evidence>
<dbReference type="Pfam" id="PF01256">
    <property type="entry name" value="Carb_kinase"/>
    <property type="match status" value="1"/>
</dbReference>
<dbReference type="GO" id="GO:0046496">
    <property type="term" value="P:nicotinamide nucleotide metabolic process"/>
    <property type="evidence" value="ECO:0007669"/>
    <property type="project" value="UniProtKB-UniRule"/>
</dbReference>
<evidence type="ECO:0000256" key="3">
    <source>
        <dbReference type="ARBA" id="ARBA00006001"/>
    </source>
</evidence>
<comment type="similarity">
    <text evidence="4 18">In the C-terminal section; belongs to the NnrD/CARKD family.</text>
</comment>
<evidence type="ECO:0000256" key="7">
    <source>
        <dbReference type="ARBA" id="ARBA00022840"/>
    </source>
</evidence>
<dbReference type="OrthoDB" id="9806925at2"/>
<evidence type="ECO:0000256" key="11">
    <source>
        <dbReference type="ARBA" id="ARBA00023235"/>
    </source>
</evidence>
<keyword evidence="22" id="KW-1185">Reference proteome</keyword>
<feature type="binding site" evidence="17">
    <location>
        <position position="299"/>
    </location>
    <ligand>
        <name>(6S)-NADPHX</name>
        <dbReference type="ChEBI" id="CHEBI:64076"/>
    </ligand>
</feature>
<dbReference type="SUPFAM" id="SSF64153">
    <property type="entry name" value="YjeF N-terminal domain-like"/>
    <property type="match status" value="1"/>
</dbReference>
<comment type="similarity">
    <text evidence="17">Belongs to the NnrD/CARKD family.</text>
</comment>
<evidence type="ECO:0000256" key="12">
    <source>
        <dbReference type="ARBA" id="ARBA00023239"/>
    </source>
</evidence>
<dbReference type="InterPro" id="IPR000631">
    <property type="entry name" value="CARKD"/>
</dbReference>